<dbReference type="GO" id="GO:0043531">
    <property type="term" value="F:ADP binding"/>
    <property type="evidence" value="ECO:0007669"/>
    <property type="project" value="UniProtKB-UniRule"/>
</dbReference>
<dbReference type="EC" id="2.7.11.33" evidence="5"/>
<sequence length="276" mass="31260">MKRTVYFVSESTGITAETLGHSLLSQFDTVEFEQVYMPYINTELRATALTHRMHEAFERDGGRPIVFATMLNQDIAAILKAGNCYYLELFEGFVEPLSAELGVPPSRESGRSHAITKPSYYTKRIDAINFAMANDDGVRPDNLKHADLVLVGVSRSGKTPTSLYLAMHYGLRAANYPITEEDFEKGDLPAEVWSAREKMFALTIDPQRLHAIREERRPGSEYASIRRCQHDIRLAQTMFRRMEVPTFDTTNQSIEEISAQILRNLKSNPALAVHRS</sequence>
<dbReference type="PANTHER" id="PTHR31756:SF3">
    <property type="entry name" value="PYRUVATE, PHOSPHATE DIKINASE REGULATORY PROTEIN 1, CHLOROPLASTIC"/>
    <property type="match status" value="1"/>
</dbReference>
<gene>
    <name evidence="6" type="ORF">F2Q65_00655</name>
</gene>
<dbReference type="Pfam" id="PF03618">
    <property type="entry name" value="Kinase-PPPase"/>
    <property type="match status" value="1"/>
</dbReference>
<dbReference type="OrthoDB" id="9782201at2"/>
<dbReference type="GO" id="GO:0005524">
    <property type="term" value="F:ATP binding"/>
    <property type="evidence" value="ECO:0007669"/>
    <property type="project" value="InterPro"/>
</dbReference>
<keyword evidence="1 5" id="KW-0723">Serine/threonine-protein kinase</keyword>
<dbReference type="GO" id="GO:0004674">
    <property type="term" value="F:protein serine/threonine kinase activity"/>
    <property type="evidence" value="ECO:0007669"/>
    <property type="project" value="UniProtKB-UniRule"/>
</dbReference>
<comment type="catalytic activity">
    <reaction evidence="5">
        <text>[pyruvate, water dikinase] + ADP = [pyruvate, water dikinase]-phosphate + AMP + H(+)</text>
        <dbReference type="Rhea" id="RHEA:46020"/>
        <dbReference type="Rhea" id="RHEA-COMP:11425"/>
        <dbReference type="Rhea" id="RHEA-COMP:11426"/>
        <dbReference type="ChEBI" id="CHEBI:15378"/>
        <dbReference type="ChEBI" id="CHEBI:43176"/>
        <dbReference type="ChEBI" id="CHEBI:68546"/>
        <dbReference type="ChEBI" id="CHEBI:456215"/>
        <dbReference type="ChEBI" id="CHEBI:456216"/>
        <dbReference type="EC" id="2.7.11.33"/>
    </reaction>
</comment>
<comment type="catalytic activity">
    <reaction evidence="5">
        <text>[pyruvate, water dikinase]-phosphate + phosphate + H(+) = [pyruvate, water dikinase] + diphosphate</text>
        <dbReference type="Rhea" id="RHEA:48580"/>
        <dbReference type="Rhea" id="RHEA-COMP:11425"/>
        <dbReference type="Rhea" id="RHEA-COMP:11426"/>
        <dbReference type="ChEBI" id="CHEBI:15378"/>
        <dbReference type="ChEBI" id="CHEBI:33019"/>
        <dbReference type="ChEBI" id="CHEBI:43176"/>
        <dbReference type="ChEBI" id="CHEBI:43474"/>
        <dbReference type="ChEBI" id="CHEBI:68546"/>
        <dbReference type="EC" id="2.7.4.28"/>
    </reaction>
</comment>
<dbReference type="InterPro" id="IPR005177">
    <property type="entry name" value="Kinase-pyrophosphorylase"/>
</dbReference>
<comment type="function">
    <text evidence="5">Bifunctional serine/threonine kinase and phosphorylase involved in the regulation of the phosphoenolpyruvate synthase (PEPS) by catalyzing its phosphorylation/dephosphorylation.</text>
</comment>
<proteinExistence type="inferred from homology"/>
<dbReference type="NCBIfam" id="NF003742">
    <property type="entry name" value="PRK05339.1"/>
    <property type="match status" value="1"/>
</dbReference>
<dbReference type="InterPro" id="IPR026530">
    <property type="entry name" value="PSRP"/>
</dbReference>
<keyword evidence="2 5" id="KW-0808">Transferase</keyword>
<dbReference type="Proteomes" id="UP000322981">
    <property type="component" value="Unassembled WGS sequence"/>
</dbReference>
<dbReference type="RefSeq" id="WP_150089374.1">
    <property type="nucleotide sequence ID" value="NZ_JBFUOH010000011.1"/>
</dbReference>
<evidence type="ECO:0000313" key="6">
    <source>
        <dbReference type="EMBL" id="KAA6187787.1"/>
    </source>
</evidence>
<dbReference type="PANTHER" id="PTHR31756">
    <property type="entry name" value="PYRUVATE, PHOSPHATE DIKINASE REGULATORY PROTEIN 1, CHLOROPLASTIC"/>
    <property type="match status" value="1"/>
</dbReference>
<protein>
    <recommendedName>
        <fullName evidence="5">Putative phosphoenolpyruvate synthase regulatory protein</fullName>
        <shortName evidence="5">PEP synthase regulatory protein</shortName>
        <shortName evidence="5">PSRP</shortName>
        <ecNumber evidence="5">2.7.11.33</ecNumber>
        <ecNumber evidence="5">2.7.4.28</ecNumber>
    </recommendedName>
    <alternativeName>
        <fullName evidence="5">Pyruvate, water dikinase regulatory protein</fullName>
    </alternativeName>
</protein>
<evidence type="ECO:0000256" key="5">
    <source>
        <dbReference type="HAMAP-Rule" id="MF_01062"/>
    </source>
</evidence>
<evidence type="ECO:0000256" key="1">
    <source>
        <dbReference type="ARBA" id="ARBA00022527"/>
    </source>
</evidence>
<dbReference type="EMBL" id="VWXX01000001">
    <property type="protein sequence ID" value="KAA6187787.1"/>
    <property type="molecule type" value="Genomic_DNA"/>
</dbReference>
<comment type="caution">
    <text evidence="6">The sequence shown here is derived from an EMBL/GenBank/DDBJ whole genome shotgun (WGS) entry which is preliminary data.</text>
</comment>
<organism evidence="6 7">
    <name type="scientific">Thiohalocapsa marina</name>
    <dbReference type="NCBI Taxonomy" id="424902"/>
    <lineage>
        <taxon>Bacteria</taxon>
        <taxon>Pseudomonadati</taxon>
        <taxon>Pseudomonadota</taxon>
        <taxon>Gammaproteobacteria</taxon>
        <taxon>Chromatiales</taxon>
        <taxon>Chromatiaceae</taxon>
        <taxon>Thiohalocapsa</taxon>
    </lineage>
</organism>
<evidence type="ECO:0000313" key="7">
    <source>
        <dbReference type="Proteomes" id="UP000322981"/>
    </source>
</evidence>
<dbReference type="GO" id="GO:0016776">
    <property type="term" value="F:phosphotransferase activity, phosphate group as acceptor"/>
    <property type="evidence" value="ECO:0007669"/>
    <property type="project" value="UniProtKB-UniRule"/>
</dbReference>
<feature type="binding site" evidence="5">
    <location>
        <begin position="152"/>
        <end position="159"/>
    </location>
    <ligand>
        <name>ADP</name>
        <dbReference type="ChEBI" id="CHEBI:456216"/>
    </ligand>
</feature>
<comment type="similarity">
    <text evidence="5">Belongs to the pyruvate, phosphate/water dikinase regulatory protein family. PSRP subfamily.</text>
</comment>
<keyword evidence="3 5" id="KW-0547">Nucleotide-binding</keyword>
<dbReference type="AlphaFoldDB" id="A0A5M8FVF2"/>
<evidence type="ECO:0000256" key="4">
    <source>
        <dbReference type="ARBA" id="ARBA00022777"/>
    </source>
</evidence>
<evidence type="ECO:0000256" key="2">
    <source>
        <dbReference type="ARBA" id="ARBA00022679"/>
    </source>
</evidence>
<dbReference type="EC" id="2.7.4.28" evidence="5"/>
<evidence type="ECO:0000256" key="3">
    <source>
        <dbReference type="ARBA" id="ARBA00022741"/>
    </source>
</evidence>
<name>A0A5M8FVF2_9GAMM</name>
<dbReference type="HAMAP" id="MF_01062">
    <property type="entry name" value="PSRP"/>
    <property type="match status" value="1"/>
</dbReference>
<accession>A0A5M8FVF2</accession>
<keyword evidence="7" id="KW-1185">Reference proteome</keyword>
<keyword evidence="4 5" id="KW-0418">Kinase</keyword>
<reference evidence="6 7" key="1">
    <citation type="submission" date="2019-09" db="EMBL/GenBank/DDBJ databases">
        <title>Whole-genome sequence of the purple sulfur bacterium Thiohalocapsa marina DSM 19078.</title>
        <authorList>
            <person name="Kyndt J.A."/>
            <person name="Meyer T.E."/>
        </authorList>
    </citation>
    <scope>NUCLEOTIDE SEQUENCE [LARGE SCALE GENOMIC DNA]</scope>
    <source>
        <strain evidence="6 7">DSM 19078</strain>
    </source>
</reference>